<dbReference type="InterPro" id="IPR058240">
    <property type="entry name" value="rSAM_sf"/>
</dbReference>
<dbReference type="RefSeq" id="WP_006971472.1">
    <property type="nucleotide sequence ID" value="NZ_ABCS01000020.1"/>
</dbReference>
<dbReference type="OrthoDB" id="9782387at2"/>
<evidence type="ECO:0000256" key="1">
    <source>
        <dbReference type="SAM" id="MobiDB-lite"/>
    </source>
</evidence>
<gene>
    <name evidence="2" type="ORF">PPSIR1_02296</name>
</gene>
<dbReference type="Proteomes" id="UP000005801">
    <property type="component" value="Unassembled WGS sequence"/>
</dbReference>
<evidence type="ECO:0000313" key="2">
    <source>
        <dbReference type="EMBL" id="EDM79346.1"/>
    </source>
</evidence>
<organism evidence="2 3">
    <name type="scientific">Plesiocystis pacifica SIR-1</name>
    <dbReference type="NCBI Taxonomy" id="391625"/>
    <lineage>
        <taxon>Bacteria</taxon>
        <taxon>Pseudomonadati</taxon>
        <taxon>Myxococcota</taxon>
        <taxon>Polyangia</taxon>
        <taxon>Nannocystales</taxon>
        <taxon>Nannocystaceae</taxon>
        <taxon>Plesiocystis</taxon>
    </lineage>
</organism>
<dbReference type="eggNOG" id="COG0535">
    <property type="taxonomic scope" value="Bacteria"/>
</dbReference>
<accession>A6G423</accession>
<protein>
    <submittedName>
        <fullName evidence="2">Heme biosynthesis protein</fullName>
    </submittedName>
</protein>
<reference evidence="2 3" key="1">
    <citation type="submission" date="2007-06" db="EMBL/GenBank/DDBJ databases">
        <authorList>
            <person name="Shimkets L."/>
            <person name="Ferriera S."/>
            <person name="Johnson J."/>
            <person name="Kravitz S."/>
            <person name="Beeson K."/>
            <person name="Sutton G."/>
            <person name="Rogers Y.-H."/>
            <person name="Friedman R."/>
            <person name="Frazier M."/>
            <person name="Venter J.C."/>
        </authorList>
    </citation>
    <scope>NUCLEOTIDE SEQUENCE [LARGE SCALE GENOMIC DNA]</scope>
    <source>
        <strain evidence="2 3">SIR-1</strain>
    </source>
</reference>
<dbReference type="AlphaFoldDB" id="A6G423"/>
<dbReference type="EMBL" id="ABCS01000020">
    <property type="protein sequence ID" value="EDM79346.1"/>
    <property type="molecule type" value="Genomic_DNA"/>
</dbReference>
<name>A6G423_9BACT</name>
<dbReference type="InterPro" id="IPR013785">
    <property type="entry name" value="Aldolase_TIM"/>
</dbReference>
<comment type="caution">
    <text evidence="2">The sequence shown here is derived from an EMBL/GenBank/DDBJ whole genome shotgun (WGS) entry which is preliminary data.</text>
</comment>
<feature type="region of interest" description="Disordered" evidence="1">
    <location>
        <begin position="206"/>
        <end position="233"/>
    </location>
</feature>
<sequence length="233" mass="25234">MLLGGEAYLRSDVLLVIRRIRERGMAASIVTGGLGMTQTRAEALVEAGITTAGVSIKSCPSLGGAKDTAGSWREHGLEALWRGSPELSYMRDRGVEELWGFCKTCYYAETCKAGCTAVSEPLLGRPGNNPYCHHRALELQRQGLRERVEPVATAKGMPFDSGLWRLILEHLDPAKRAALGPVEITEPRISRMVEWTGAGRPLTVDDLGALPDGAAPFTDAERDLPETPPNPDP</sequence>
<dbReference type="STRING" id="391625.PPSIR1_02296"/>
<evidence type="ECO:0000313" key="3">
    <source>
        <dbReference type="Proteomes" id="UP000005801"/>
    </source>
</evidence>
<proteinExistence type="predicted"/>
<dbReference type="Gene3D" id="3.20.20.70">
    <property type="entry name" value="Aldolase class I"/>
    <property type="match status" value="1"/>
</dbReference>
<keyword evidence="3" id="KW-1185">Reference proteome</keyword>
<dbReference type="SUPFAM" id="SSF102114">
    <property type="entry name" value="Radical SAM enzymes"/>
    <property type="match status" value="1"/>
</dbReference>